<protein>
    <submittedName>
        <fullName evidence="15">TonB-dependent receptor</fullName>
    </submittedName>
</protein>
<proteinExistence type="inferred from homology"/>
<dbReference type="Pfam" id="PF00593">
    <property type="entry name" value="TonB_dep_Rec_b-barrel"/>
    <property type="match status" value="1"/>
</dbReference>
<dbReference type="Gene3D" id="2.170.130.10">
    <property type="entry name" value="TonB-dependent receptor, plug domain"/>
    <property type="match status" value="1"/>
</dbReference>
<dbReference type="Gene3D" id="2.40.170.20">
    <property type="entry name" value="TonB-dependent receptor, beta-barrel domain"/>
    <property type="match status" value="1"/>
</dbReference>
<feature type="signal peptide" evidence="12">
    <location>
        <begin position="1"/>
        <end position="23"/>
    </location>
</feature>
<dbReference type="Pfam" id="PF13715">
    <property type="entry name" value="CarbopepD_reg_2"/>
    <property type="match status" value="1"/>
</dbReference>
<keyword evidence="5 12" id="KW-0732">Signal</keyword>
<name>A0A1E5TDA2_9FLAO</name>
<evidence type="ECO:0000313" key="15">
    <source>
        <dbReference type="EMBL" id="OEK09354.1"/>
    </source>
</evidence>
<comment type="subcellular location">
    <subcellularLocation>
        <location evidence="1 10">Cell outer membrane</location>
        <topology evidence="1 10">Multi-pass membrane protein</topology>
    </subcellularLocation>
</comment>
<evidence type="ECO:0000256" key="3">
    <source>
        <dbReference type="ARBA" id="ARBA00022452"/>
    </source>
</evidence>
<evidence type="ECO:0000256" key="8">
    <source>
        <dbReference type="ARBA" id="ARBA00023170"/>
    </source>
</evidence>
<dbReference type="GO" id="GO:0015344">
    <property type="term" value="F:siderophore uptake transmembrane transporter activity"/>
    <property type="evidence" value="ECO:0007669"/>
    <property type="project" value="TreeGrafter"/>
</dbReference>
<evidence type="ECO:0000256" key="6">
    <source>
        <dbReference type="ARBA" id="ARBA00023077"/>
    </source>
</evidence>
<dbReference type="InterPro" id="IPR008969">
    <property type="entry name" value="CarboxyPept-like_regulatory"/>
</dbReference>
<dbReference type="GO" id="GO:0044718">
    <property type="term" value="P:siderophore transmembrane transport"/>
    <property type="evidence" value="ECO:0007669"/>
    <property type="project" value="TreeGrafter"/>
</dbReference>
<keyword evidence="2 10" id="KW-0813">Transport</keyword>
<evidence type="ECO:0000259" key="14">
    <source>
        <dbReference type="Pfam" id="PF07715"/>
    </source>
</evidence>
<evidence type="ECO:0000256" key="9">
    <source>
        <dbReference type="ARBA" id="ARBA00023237"/>
    </source>
</evidence>
<evidence type="ECO:0000313" key="16">
    <source>
        <dbReference type="Proteomes" id="UP000095713"/>
    </source>
</evidence>
<keyword evidence="4 10" id="KW-0812">Transmembrane</keyword>
<dbReference type="Pfam" id="PF07715">
    <property type="entry name" value="Plug"/>
    <property type="match status" value="1"/>
</dbReference>
<dbReference type="EMBL" id="MDJD01000007">
    <property type="protein sequence ID" value="OEK09354.1"/>
    <property type="molecule type" value="Genomic_DNA"/>
</dbReference>
<dbReference type="PANTHER" id="PTHR30069">
    <property type="entry name" value="TONB-DEPENDENT OUTER MEMBRANE RECEPTOR"/>
    <property type="match status" value="1"/>
</dbReference>
<evidence type="ECO:0000256" key="10">
    <source>
        <dbReference type="PROSITE-ProRule" id="PRU01360"/>
    </source>
</evidence>
<dbReference type="Proteomes" id="UP000095713">
    <property type="component" value="Unassembled WGS sequence"/>
</dbReference>
<dbReference type="InterPro" id="IPR000531">
    <property type="entry name" value="Beta-barrel_TonB"/>
</dbReference>
<dbReference type="PANTHER" id="PTHR30069:SF29">
    <property type="entry name" value="HEMOGLOBIN AND HEMOGLOBIN-HAPTOGLOBIN-BINDING PROTEIN 1-RELATED"/>
    <property type="match status" value="1"/>
</dbReference>
<keyword evidence="7 10" id="KW-0472">Membrane</keyword>
<feature type="domain" description="TonB-dependent receptor-like beta-barrel" evidence="13">
    <location>
        <begin position="400"/>
        <end position="887"/>
    </location>
</feature>
<dbReference type="Gene3D" id="2.60.40.1120">
    <property type="entry name" value="Carboxypeptidase-like, regulatory domain"/>
    <property type="match status" value="1"/>
</dbReference>
<reference evidence="15 16" key="1">
    <citation type="submission" date="2016-05" db="EMBL/GenBank/DDBJ databases">
        <title>Draft Genome Sequence of Algibacter sp. Strain SK-16 Isolated from the Surface Water of Aburatsubo Inlet.</title>
        <authorList>
            <person name="Wong S.-K."/>
            <person name="Yoshizawa S."/>
            <person name="Nakajima Y."/>
            <person name="Ogura Y."/>
            <person name="Tetsuya H."/>
            <person name="Hamasaki K."/>
        </authorList>
    </citation>
    <scope>NUCLEOTIDE SEQUENCE [LARGE SCALE GENOMIC DNA]</scope>
    <source>
        <strain evidence="15 16">SK-16</strain>
    </source>
</reference>
<evidence type="ECO:0000256" key="7">
    <source>
        <dbReference type="ARBA" id="ARBA00023136"/>
    </source>
</evidence>
<dbReference type="SUPFAM" id="SSF49464">
    <property type="entry name" value="Carboxypeptidase regulatory domain-like"/>
    <property type="match status" value="1"/>
</dbReference>
<dbReference type="InterPro" id="IPR039426">
    <property type="entry name" value="TonB-dep_rcpt-like"/>
</dbReference>
<keyword evidence="8 15" id="KW-0675">Receptor</keyword>
<dbReference type="STRING" id="1849968.A8C32_11580"/>
<organism evidence="15 16">
    <name type="scientific">Flavivirga aquatica</name>
    <dbReference type="NCBI Taxonomy" id="1849968"/>
    <lineage>
        <taxon>Bacteria</taxon>
        <taxon>Pseudomonadati</taxon>
        <taxon>Bacteroidota</taxon>
        <taxon>Flavobacteriia</taxon>
        <taxon>Flavobacteriales</taxon>
        <taxon>Flavobacteriaceae</taxon>
        <taxon>Flavivirga</taxon>
    </lineage>
</organism>
<gene>
    <name evidence="15" type="ORF">A8C32_11580</name>
</gene>
<evidence type="ECO:0000256" key="1">
    <source>
        <dbReference type="ARBA" id="ARBA00004571"/>
    </source>
</evidence>
<evidence type="ECO:0000256" key="11">
    <source>
        <dbReference type="RuleBase" id="RU003357"/>
    </source>
</evidence>
<feature type="domain" description="TonB-dependent receptor plug" evidence="14">
    <location>
        <begin position="118"/>
        <end position="227"/>
    </location>
</feature>
<evidence type="ECO:0000256" key="2">
    <source>
        <dbReference type="ARBA" id="ARBA00022448"/>
    </source>
</evidence>
<evidence type="ECO:0000256" key="12">
    <source>
        <dbReference type="SAM" id="SignalP"/>
    </source>
</evidence>
<dbReference type="OrthoDB" id="9761152at2"/>
<dbReference type="InterPro" id="IPR036942">
    <property type="entry name" value="Beta-barrel_TonB_sf"/>
</dbReference>
<evidence type="ECO:0000259" key="13">
    <source>
        <dbReference type="Pfam" id="PF00593"/>
    </source>
</evidence>
<evidence type="ECO:0000256" key="5">
    <source>
        <dbReference type="ARBA" id="ARBA00022729"/>
    </source>
</evidence>
<evidence type="ECO:0000256" key="4">
    <source>
        <dbReference type="ARBA" id="ARBA00022692"/>
    </source>
</evidence>
<accession>A0A1E5TDA2</accession>
<dbReference type="RefSeq" id="WP_069828791.1">
    <property type="nucleotide sequence ID" value="NZ_MDJD01000007.1"/>
</dbReference>
<keyword evidence="16" id="KW-1185">Reference proteome</keyword>
<dbReference type="PROSITE" id="PS52016">
    <property type="entry name" value="TONB_DEPENDENT_REC_3"/>
    <property type="match status" value="1"/>
</dbReference>
<dbReference type="SUPFAM" id="SSF56935">
    <property type="entry name" value="Porins"/>
    <property type="match status" value="1"/>
</dbReference>
<dbReference type="InterPro" id="IPR037066">
    <property type="entry name" value="Plug_dom_sf"/>
</dbReference>
<comment type="caution">
    <text evidence="15">The sequence shown here is derived from an EMBL/GenBank/DDBJ whole genome shotgun (WGS) entry which is preliminary data.</text>
</comment>
<sequence length="934" mass="102489">MKKTTQFLFTLVAFVFSSALVIAQSTVTGTIIDAELNSPLPGANVVEKGTTNGVSSDFDGNFTLTTQVSSGEVVLSYVGYKTITLPFNGNTNLGNITLSSDNSLEEIVVVGVVDFARDRETPVAVSTIKAVEIQEKLGSQELPEILNSTPSIYATKSGGGFGDARINVRGFDQTNVAVMINGVPINDMENGAVFWSNWAGLSDVATGIQVQRGLGSSKLAISSVGGTINVVTKTTDRKEGGSVGFTTGNSNYLKTVTSYSTGKMESGFATSVILSRSAGDGYVRGTEFTGYNYFLGFGYDKGDHNLQLTVTGAPQVHNQRTTSFFNMATLEDYLQYGRKYNYNHGSLNGEEFGWRRNFYHKPIASLNWDWDINEKSSLSTVLYASIGRGGGTGDIGRLGGNFASSSEFRNPNNGEVLWDQIVASNSGTQTTFNDGFVYGNTVDPYTGTFIVNDDSLRDGAVADAGANELPGVIRRNGAVRRASMNSHNWFGALANFNSKLSETLTLDFGVDLRSYKGIHYRRVDNFLGADGYRDNDNINNPFNVVTQATASDLDGLWNVFRSIDKDKKIDYYNDGKVRWLGAFTQLEYKKDKVSAFVQGAISQQGFQRVEYFLETPENRETDWENIIGGNVKGGLNFNIDDNHNVFANAGFYSRQPNFDAVWINFRNELNPNLKNETILGFELGYGLRLDNFKASVNLYRTSWKDRFLNISSSFDVNGTPNNRNDDTQANANLLGIQQVHTGVEFEGSYKINDFVSLNGMLSVGNWEYSGNVNATYFDDGNQPIVVGGVEQSETLYLDGVKVGDAAQFTSQLGIVVKPIEGLSFDASWRTADNLYADINAEDFNAEDHKGSLKLPAYDLVDSGLSYKIKVGKDKDNTVNLRLNVNNVFDEVYIAESATNTFAETGDTTFNGINVENKVFFGFGRTWNFGIRYNF</sequence>
<keyword evidence="3 10" id="KW-1134">Transmembrane beta strand</keyword>
<dbReference type="AlphaFoldDB" id="A0A1E5TDA2"/>
<dbReference type="InterPro" id="IPR012910">
    <property type="entry name" value="Plug_dom"/>
</dbReference>
<feature type="chain" id="PRO_5009186312" evidence="12">
    <location>
        <begin position="24"/>
        <end position="934"/>
    </location>
</feature>
<comment type="similarity">
    <text evidence="10 11">Belongs to the TonB-dependent receptor family.</text>
</comment>
<keyword evidence="9 10" id="KW-0998">Cell outer membrane</keyword>
<dbReference type="GO" id="GO:0009279">
    <property type="term" value="C:cell outer membrane"/>
    <property type="evidence" value="ECO:0007669"/>
    <property type="project" value="UniProtKB-SubCell"/>
</dbReference>
<keyword evidence="6 11" id="KW-0798">TonB box</keyword>